<name>A0AAU1U9Q9_9ACTN</name>
<dbReference type="InterPro" id="IPR025851">
    <property type="entry name" value="SUKH-4"/>
</dbReference>
<dbReference type="AlphaFoldDB" id="A0AAU1U9Q9"/>
<accession>A0AAU1U9Q9</accession>
<gene>
    <name evidence="1" type="ORF">OHU69_21875</name>
</gene>
<evidence type="ECO:0000313" key="1">
    <source>
        <dbReference type="EMBL" id="WTS13464.1"/>
    </source>
</evidence>
<sequence length="160" mass="17111">MGATPPEMPAFSMVLLEADRSSLEVPAESIGYAYWAAEELEPVVIGGTRFICFGHTGATGSILLNTVTGAVVESHDEFESTSLVNSSLEKFSACVKGVIEQFPFYSEDAEGSEWESAADDVVGLVRKVDPAAFIEGGYWHELTSDIMMGDYATEAVLGAE</sequence>
<organism evidence="1">
    <name type="scientific">Streptomyces sp. NBC_00119</name>
    <dbReference type="NCBI Taxonomy" id="2975659"/>
    <lineage>
        <taxon>Bacteria</taxon>
        <taxon>Bacillati</taxon>
        <taxon>Actinomycetota</taxon>
        <taxon>Actinomycetes</taxon>
        <taxon>Kitasatosporales</taxon>
        <taxon>Streptomycetaceae</taxon>
        <taxon>Streptomyces</taxon>
    </lineage>
</organism>
<proteinExistence type="predicted"/>
<reference evidence="1" key="1">
    <citation type="submission" date="2022-10" db="EMBL/GenBank/DDBJ databases">
        <title>The complete genomes of actinobacterial strains from the NBC collection.</title>
        <authorList>
            <person name="Joergensen T.S."/>
            <person name="Alvarez Arevalo M."/>
            <person name="Sterndorff E.B."/>
            <person name="Faurdal D."/>
            <person name="Vuksanovic O."/>
            <person name="Mourched A.-S."/>
            <person name="Charusanti P."/>
            <person name="Shaw S."/>
            <person name="Blin K."/>
            <person name="Weber T."/>
        </authorList>
    </citation>
    <scope>NUCLEOTIDE SEQUENCE</scope>
    <source>
        <strain evidence="1">NBC_00119</strain>
    </source>
</reference>
<dbReference type="Pfam" id="PF14435">
    <property type="entry name" value="SUKH-4"/>
    <property type="match status" value="1"/>
</dbReference>
<dbReference type="EMBL" id="CP108195">
    <property type="protein sequence ID" value="WTS13464.1"/>
    <property type="molecule type" value="Genomic_DNA"/>
</dbReference>
<protein>
    <submittedName>
        <fullName evidence="1">SUKH-4 family immunity protein</fullName>
    </submittedName>
</protein>